<dbReference type="PROSITE" id="PS51375">
    <property type="entry name" value="PPR"/>
    <property type="match status" value="4"/>
</dbReference>
<feature type="domain" description="Reverse transcriptase" evidence="5">
    <location>
        <begin position="514"/>
        <end position="638"/>
    </location>
</feature>
<accession>A0A445GH32</accession>
<dbReference type="Pfam" id="PF13041">
    <property type="entry name" value="PPR_2"/>
    <property type="match status" value="1"/>
</dbReference>
<evidence type="ECO:0000256" key="2">
    <source>
        <dbReference type="ARBA" id="ARBA00022737"/>
    </source>
</evidence>
<dbReference type="InterPro" id="IPR002885">
    <property type="entry name" value="PPR_rpt"/>
</dbReference>
<dbReference type="EMBL" id="QZWG01000016">
    <property type="protein sequence ID" value="RZB60524.1"/>
    <property type="molecule type" value="Genomic_DNA"/>
</dbReference>
<feature type="repeat" description="PPR" evidence="3">
    <location>
        <begin position="243"/>
        <end position="277"/>
    </location>
</feature>
<dbReference type="InterPro" id="IPR000477">
    <property type="entry name" value="RT_dom"/>
</dbReference>
<dbReference type="Proteomes" id="UP000289340">
    <property type="component" value="Chromosome 16"/>
</dbReference>
<organism evidence="7 8">
    <name type="scientific">Glycine soja</name>
    <name type="common">Wild soybean</name>
    <dbReference type="NCBI Taxonomy" id="3848"/>
    <lineage>
        <taxon>Eukaryota</taxon>
        <taxon>Viridiplantae</taxon>
        <taxon>Streptophyta</taxon>
        <taxon>Embryophyta</taxon>
        <taxon>Tracheophyta</taxon>
        <taxon>Spermatophyta</taxon>
        <taxon>Magnoliopsida</taxon>
        <taxon>eudicotyledons</taxon>
        <taxon>Gunneridae</taxon>
        <taxon>Pentapetalae</taxon>
        <taxon>rosids</taxon>
        <taxon>fabids</taxon>
        <taxon>Fabales</taxon>
        <taxon>Fabaceae</taxon>
        <taxon>Papilionoideae</taxon>
        <taxon>50 kb inversion clade</taxon>
        <taxon>NPAAA clade</taxon>
        <taxon>indigoferoid/millettioid clade</taxon>
        <taxon>Phaseoleae</taxon>
        <taxon>Glycine</taxon>
        <taxon>Glycine subgen. Soja</taxon>
    </lineage>
</organism>
<keyword evidence="2" id="KW-0677">Repeat</keyword>
<feature type="compositionally biased region" description="Low complexity" evidence="4">
    <location>
        <begin position="1118"/>
        <end position="1127"/>
    </location>
</feature>
<name>A0A445GH32_GLYSO</name>
<evidence type="ECO:0000259" key="5">
    <source>
        <dbReference type="Pfam" id="PF00078"/>
    </source>
</evidence>
<dbReference type="Pfam" id="PF00078">
    <property type="entry name" value="RVT_1"/>
    <property type="match status" value="1"/>
</dbReference>
<evidence type="ECO:0000313" key="8">
    <source>
        <dbReference type="Proteomes" id="UP000289340"/>
    </source>
</evidence>
<comment type="similarity">
    <text evidence="1">Belongs to the PPR family. P subfamily.</text>
</comment>
<evidence type="ECO:0000313" key="7">
    <source>
        <dbReference type="EMBL" id="RZB60524.1"/>
    </source>
</evidence>
<gene>
    <name evidence="7" type="ORF">D0Y65_043330</name>
</gene>
<dbReference type="NCBIfam" id="TIGR00756">
    <property type="entry name" value="PPR"/>
    <property type="match status" value="1"/>
</dbReference>
<keyword evidence="8" id="KW-1185">Reference proteome</keyword>
<evidence type="ECO:0000256" key="3">
    <source>
        <dbReference type="PROSITE-ProRule" id="PRU00708"/>
    </source>
</evidence>
<feature type="repeat" description="PPR" evidence="3">
    <location>
        <begin position="136"/>
        <end position="170"/>
    </location>
</feature>
<dbReference type="PANTHER" id="PTHR47447:SF28">
    <property type="entry name" value="PENTACOTRIPEPTIDE-REPEAT REGION OF PRORP DOMAIN-CONTAINING PROTEIN"/>
    <property type="match status" value="1"/>
</dbReference>
<feature type="domain" description="Reverse transcriptase zinc-binding" evidence="6">
    <location>
        <begin position="914"/>
        <end position="1001"/>
    </location>
</feature>
<feature type="region of interest" description="Disordered" evidence="4">
    <location>
        <begin position="1118"/>
        <end position="1163"/>
    </location>
</feature>
<dbReference type="InterPro" id="IPR043502">
    <property type="entry name" value="DNA/RNA_pol_sf"/>
</dbReference>
<proteinExistence type="inferred from homology"/>
<dbReference type="Pfam" id="PF13966">
    <property type="entry name" value="zf-RVT"/>
    <property type="match status" value="1"/>
</dbReference>
<feature type="repeat" description="PPR" evidence="3">
    <location>
        <begin position="348"/>
        <end position="382"/>
    </location>
</feature>
<protein>
    <submittedName>
        <fullName evidence="7">Pentatricopeptide repeat-containing protein, mitochondrial</fullName>
    </submittedName>
</protein>
<sequence length="1202" mass="136759">MEALAENPGRSRDLKHPSKNPTKPPQPNQFPSHLDAPNVSSTARALCDILTRSSPQDIESALSSSGIVPEEECTNEVLRLSYNYPSSAVKFFRWAGRGKKHPVHTWNLMVDLLGKNQLFEPMWDAVRSMKQEQKLSLSTFASVFQSYCTAARFNEAVMSFDVMDRYGVKQDVVAVNSLLSAICSEDNQTSFGLEFFEGIKAKVPPDGDTFAILLEGWEKEGNAAKAKTTFGDMVAHIGWNKDNVAAYDAFLMTLLRAGLMDDVVRFLQVMKDHDCFPGLKFFTTALDFLVKQNDADHAVPVWDVMVSGELVPNLIMYNAMIGLLCNNAAVDHAFRLLDEMAFHGAFPDSLTYNMIFECLVKNKKARETERFFAEMVKNEWPPTGSNCAAAIAMLFDCDDPEAAHEIWSYVVENRVKPLDESANALLIGLCNMSRFTEVKRFAEDILDRRINIYQSTMSILKDAFYKEGRQALLVLDRFGIALNMIRDCDPIHYCGHYHCCGCGMCLASSCRLLRIFRGLRQGDPLAPFLFDLVAEGLTGLMREAISQNKFRSFLVGKNKVPVNVLQYADDTVFFGEASMENVRVVKTILRSFDMASGLRINFAKSQFGAVGQSMVWCNSAATYLNCDLLQLPFCYLGIPVGANPRRRVVWDPVIRKIEAKLSKWNQRFISLAGRITLINAVLTALPLFFLSFFRVPSAIIHKISAIQRKFLWGGKQEGRKIAWVSWRQCCSPKHKGGLGIRDIQSLNQALLFKWKWMMFQQPDQLWTRILISKYNGWRGLEHGPRKQYFSTWWADLRVIFQHQNVINAANQIRWKLGRGDKFLFWEDPWGDEGVSLKDQFPEMFNISSQRDFRVAEVGSWTENGWVWNMVWRRHLFDNEVQLASKFIDHIHQVSLNNNLNDTWVWRAESTGIISTKSVYQVIKPELHDEGQHLGFKNLWETKAPPKALSFAWRLLWDRLPTKDNLTKRQIQVDNDLCPFCHSQPETASHLFFTCGKIMPMWWEFLSWVKEDKVFHCRPMDNFLQHYSSAASKPNIHSLFLIHALVTVLLKSGHGGAMAERRGGFLKKRHRIAVAWRVSNGGRHSHDGHGGYGGMAENSVFFLFFSAVGVGLTVMTPRRQQAPARRAAMSTGTKGGDEHRHEGRRQAPARTAVTTRTKQFRTSGTDWPCARSPFLRCKFSRIRSSFRRSWAEGADDESAEGSE</sequence>
<evidence type="ECO:0000256" key="4">
    <source>
        <dbReference type="SAM" id="MobiDB-lite"/>
    </source>
</evidence>
<dbReference type="AlphaFoldDB" id="A0A445GH32"/>
<dbReference type="PANTHER" id="PTHR47447">
    <property type="entry name" value="OS03G0856100 PROTEIN"/>
    <property type="match status" value="1"/>
</dbReference>
<feature type="region of interest" description="Disordered" evidence="4">
    <location>
        <begin position="1"/>
        <end position="37"/>
    </location>
</feature>
<dbReference type="Gene3D" id="1.25.40.10">
    <property type="entry name" value="Tetratricopeptide repeat domain"/>
    <property type="match status" value="3"/>
</dbReference>
<dbReference type="SUPFAM" id="SSF56672">
    <property type="entry name" value="DNA/RNA polymerases"/>
    <property type="match status" value="1"/>
</dbReference>
<comment type="caution">
    <text evidence="7">The sequence shown here is derived from an EMBL/GenBank/DDBJ whole genome shotgun (WGS) entry which is preliminary data.</text>
</comment>
<reference evidence="7 8" key="1">
    <citation type="submission" date="2018-09" db="EMBL/GenBank/DDBJ databases">
        <title>A high-quality reference genome of wild soybean provides a powerful tool to mine soybean genomes.</title>
        <authorList>
            <person name="Xie M."/>
            <person name="Chung C.Y.L."/>
            <person name="Li M.-W."/>
            <person name="Wong F.-L."/>
            <person name="Chan T.-F."/>
            <person name="Lam H.-M."/>
        </authorList>
    </citation>
    <scope>NUCLEOTIDE SEQUENCE [LARGE SCALE GENOMIC DNA]</scope>
    <source>
        <strain evidence="8">cv. W05</strain>
        <tissue evidence="7">Hypocotyl of etiolated seedlings</tissue>
    </source>
</reference>
<feature type="compositionally biased region" description="Polar residues" evidence="4">
    <location>
        <begin position="1151"/>
        <end position="1163"/>
    </location>
</feature>
<evidence type="ECO:0000256" key="1">
    <source>
        <dbReference type="ARBA" id="ARBA00007626"/>
    </source>
</evidence>
<dbReference type="InterPro" id="IPR026960">
    <property type="entry name" value="RVT-Znf"/>
</dbReference>
<dbReference type="InterPro" id="IPR011990">
    <property type="entry name" value="TPR-like_helical_dom_sf"/>
</dbReference>
<evidence type="ECO:0000259" key="6">
    <source>
        <dbReference type="Pfam" id="PF13966"/>
    </source>
</evidence>
<feature type="compositionally biased region" description="Basic and acidic residues" evidence="4">
    <location>
        <begin position="1134"/>
        <end position="1144"/>
    </location>
</feature>
<feature type="repeat" description="PPR" evidence="3">
    <location>
        <begin position="313"/>
        <end position="347"/>
    </location>
</feature>